<sequence length="176" mass="20409">NWFLGVLGFVGISYIIVYLIMRWHHITPSHDFVEKVATKLNDRFHTDFRNVFFSGIDTTTKNASFFVPPSLQFLSSRIEIILSGTMIICGWRIQSTISKKEMSDRTRKLHRRVFMLIIFQALNPLFFIILPGVVPAVLVQFRLNSFELISWTAAYCMIIFPLANPIIMLVCTKAYR</sequence>
<dbReference type="PANTHER" id="PTHR46178">
    <property type="entry name" value="SEVEN TM RECEPTOR"/>
    <property type="match status" value="1"/>
</dbReference>
<proteinExistence type="predicted"/>
<feature type="transmembrane region" description="Helical" evidence="1">
    <location>
        <begin position="148"/>
        <end position="171"/>
    </location>
</feature>
<dbReference type="AlphaFoldDB" id="A0AAV5T7T3"/>
<organism evidence="2 3">
    <name type="scientific">Pristionchus entomophagus</name>
    <dbReference type="NCBI Taxonomy" id="358040"/>
    <lineage>
        <taxon>Eukaryota</taxon>
        <taxon>Metazoa</taxon>
        <taxon>Ecdysozoa</taxon>
        <taxon>Nematoda</taxon>
        <taxon>Chromadorea</taxon>
        <taxon>Rhabditida</taxon>
        <taxon>Rhabditina</taxon>
        <taxon>Diplogasteromorpha</taxon>
        <taxon>Diplogasteroidea</taxon>
        <taxon>Neodiplogasteridae</taxon>
        <taxon>Pristionchus</taxon>
    </lineage>
</organism>
<keyword evidence="3" id="KW-1185">Reference proteome</keyword>
<accession>A0AAV5T7T3</accession>
<name>A0AAV5T7T3_9BILA</name>
<feature type="non-terminal residue" evidence="2">
    <location>
        <position position="1"/>
    </location>
</feature>
<dbReference type="InterPro" id="IPR019428">
    <property type="entry name" value="7TM_GPCR_serpentine_rcpt_Str"/>
</dbReference>
<gene>
    <name evidence="2" type="ORF">PENTCL1PPCAC_12642</name>
</gene>
<evidence type="ECO:0000313" key="3">
    <source>
        <dbReference type="Proteomes" id="UP001432027"/>
    </source>
</evidence>
<feature type="non-terminal residue" evidence="2">
    <location>
        <position position="176"/>
    </location>
</feature>
<keyword evidence="1" id="KW-1133">Transmembrane helix</keyword>
<reference evidence="2" key="1">
    <citation type="submission" date="2023-10" db="EMBL/GenBank/DDBJ databases">
        <title>Genome assembly of Pristionchus species.</title>
        <authorList>
            <person name="Yoshida K."/>
            <person name="Sommer R.J."/>
        </authorList>
    </citation>
    <scope>NUCLEOTIDE SEQUENCE</scope>
    <source>
        <strain evidence="2">RS0144</strain>
    </source>
</reference>
<evidence type="ECO:0008006" key="4">
    <source>
        <dbReference type="Google" id="ProtNLM"/>
    </source>
</evidence>
<dbReference type="EMBL" id="BTSX01000003">
    <property type="protein sequence ID" value="GMS90467.1"/>
    <property type="molecule type" value="Genomic_DNA"/>
</dbReference>
<dbReference type="Proteomes" id="UP001432027">
    <property type="component" value="Unassembled WGS sequence"/>
</dbReference>
<feature type="transmembrane region" description="Helical" evidence="1">
    <location>
        <begin position="113"/>
        <end position="136"/>
    </location>
</feature>
<dbReference type="PANTHER" id="PTHR46178:SF9">
    <property type="entry name" value="SEVEN TM RECEPTOR"/>
    <property type="match status" value="1"/>
</dbReference>
<dbReference type="Pfam" id="PF10326">
    <property type="entry name" value="7TM_GPCR_Str"/>
    <property type="match status" value="1"/>
</dbReference>
<keyword evidence="1" id="KW-0812">Transmembrane</keyword>
<protein>
    <recommendedName>
        <fullName evidence="4">G protein-coupled receptor</fullName>
    </recommendedName>
</protein>
<evidence type="ECO:0000256" key="1">
    <source>
        <dbReference type="SAM" id="Phobius"/>
    </source>
</evidence>
<evidence type="ECO:0000313" key="2">
    <source>
        <dbReference type="EMBL" id="GMS90467.1"/>
    </source>
</evidence>
<feature type="transmembrane region" description="Helical" evidence="1">
    <location>
        <begin position="74"/>
        <end position="93"/>
    </location>
</feature>
<dbReference type="SUPFAM" id="SSF81321">
    <property type="entry name" value="Family A G protein-coupled receptor-like"/>
    <property type="match status" value="1"/>
</dbReference>
<comment type="caution">
    <text evidence="2">The sequence shown here is derived from an EMBL/GenBank/DDBJ whole genome shotgun (WGS) entry which is preliminary data.</text>
</comment>
<keyword evidence="1" id="KW-0472">Membrane</keyword>
<feature type="transmembrane region" description="Helical" evidence="1">
    <location>
        <begin position="7"/>
        <end position="26"/>
    </location>
</feature>